<keyword evidence="2" id="KW-0472">Membrane</keyword>
<dbReference type="Gene3D" id="1.10.287.1260">
    <property type="match status" value="2"/>
</dbReference>
<dbReference type="NCBIfam" id="NF033912">
    <property type="entry name" value="msc"/>
    <property type="match status" value="1"/>
</dbReference>
<feature type="transmembrane region" description="Helical" evidence="2">
    <location>
        <begin position="291"/>
        <end position="318"/>
    </location>
</feature>
<dbReference type="InterPro" id="IPR008910">
    <property type="entry name" value="MSC_TM_helix"/>
</dbReference>
<comment type="caution">
    <text evidence="3">The sequence shown here is derived from an EMBL/GenBank/DDBJ whole genome shotgun (WGS) entry which is preliminary data.</text>
</comment>
<feature type="transmembrane region" description="Helical" evidence="2">
    <location>
        <begin position="359"/>
        <end position="378"/>
    </location>
</feature>
<dbReference type="InterPro" id="IPR045275">
    <property type="entry name" value="MscS_archaea/bacteria_type"/>
</dbReference>
<feature type="transmembrane region" description="Helical" evidence="2">
    <location>
        <begin position="111"/>
        <end position="136"/>
    </location>
</feature>
<feature type="transmembrane region" description="Helical" evidence="2">
    <location>
        <begin position="384"/>
        <end position="416"/>
    </location>
</feature>
<gene>
    <name evidence="3" type="ORF">ACFOUV_07760</name>
</gene>
<evidence type="ECO:0000256" key="2">
    <source>
        <dbReference type="SAM" id="Phobius"/>
    </source>
</evidence>
<dbReference type="Pfam" id="PF05552">
    <property type="entry name" value="MS_channel_1st_1"/>
    <property type="match status" value="5"/>
</dbReference>
<evidence type="ECO:0000313" key="4">
    <source>
        <dbReference type="Proteomes" id="UP001595772"/>
    </source>
</evidence>
<feature type="region of interest" description="Disordered" evidence="1">
    <location>
        <begin position="522"/>
        <end position="545"/>
    </location>
</feature>
<feature type="compositionally biased region" description="Acidic residues" evidence="1">
    <location>
        <begin position="530"/>
        <end position="545"/>
    </location>
</feature>
<organism evidence="3 4">
    <name type="scientific">Oceanobacillus longus</name>
    <dbReference type="NCBI Taxonomy" id="930120"/>
    <lineage>
        <taxon>Bacteria</taxon>
        <taxon>Bacillati</taxon>
        <taxon>Bacillota</taxon>
        <taxon>Bacilli</taxon>
        <taxon>Bacillales</taxon>
        <taxon>Bacillaceae</taxon>
        <taxon>Oceanobacillus</taxon>
    </lineage>
</organism>
<dbReference type="RefSeq" id="WP_379496189.1">
    <property type="nucleotide sequence ID" value="NZ_JBHSAO010000006.1"/>
</dbReference>
<keyword evidence="2" id="KW-0812">Transmembrane</keyword>
<name>A0ABV8GZU1_9BACI</name>
<evidence type="ECO:0000313" key="3">
    <source>
        <dbReference type="EMBL" id="MFC4023684.1"/>
    </source>
</evidence>
<reference evidence="4" key="1">
    <citation type="journal article" date="2019" name="Int. J. Syst. Evol. Microbiol.">
        <title>The Global Catalogue of Microorganisms (GCM) 10K type strain sequencing project: providing services to taxonomists for standard genome sequencing and annotation.</title>
        <authorList>
            <consortium name="The Broad Institute Genomics Platform"/>
            <consortium name="The Broad Institute Genome Sequencing Center for Infectious Disease"/>
            <person name="Wu L."/>
            <person name="Ma J."/>
        </authorList>
    </citation>
    <scope>NUCLEOTIDE SEQUENCE [LARGE SCALE GENOMIC DNA]</scope>
    <source>
        <strain evidence="4">IBRC-M 10703</strain>
    </source>
</reference>
<accession>A0ABV8GZU1</accession>
<protein>
    <submittedName>
        <fullName evidence="3">Mechanosensitive ion channel</fullName>
    </submittedName>
</protein>
<dbReference type="EMBL" id="JBHSAO010000006">
    <property type="protein sequence ID" value="MFC4023684.1"/>
    <property type="molecule type" value="Genomic_DNA"/>
</dbReference>
<dbReference type="Proteomes" id="UP001595772">
    <property type="component" value="Unassembled WGS sequence"/>
</dbReference>
<keyword evidence="2" id="KW-1133">Transmembrane helix</keyword>
<sequence length="545" mass="59528">MNNFMNDYLSGSFMQGLQNFVVALIVLLVGWLIAKLIGNLVEKALKKTDWDDKLINKYRTSDKPVNAAKLIGRVVYYILLVVVFILFFNVLNLNMIANPLSELISTLLNFIPAVLSAALILLLAWVIASIAQWLIVEGSKKVNLQHLLFKFKLAKTETDIQKYTQTIGKIVFYLILLLFIPGVLDALNIQGVAEPFSGLLATILGFIPKLIAATIIFGVGWFVAKIVQRIVTNLLHAVGSEKLIDRLKLTKLFEGTSFAAFVGNIVFILILIPITIAALEQLELRGITDPAIAMLNTIMNMIPSILVAIGLVLVGVWLGKLIGGFVEDYLQRLGFNRLSSKLNVGSSNRASNIMIPSTIVGYIVQILIVFFLTVQALNLVQLDFLVGIATIITAYIPHVLAAVLILGVAIILGNMVQKLLRNILDGPAANALAGFAKYAIFVLAGFMALTQLGIAPTIVNAAFILILGGVALAFGLAFGLGGKDFASKYLRKFDNTIDETSVKEQKAKQSDVTDLMEDTEVNLNKSTEQTIDDTDPLINDDPEKR</sequence>
<feature type="transmembrane region" description="Helical" evidence="2">
    <location>
        <begin position="74"/>
        <end position="91"/>
    </location>
</feature>
<feature type="transmembrane region" description="Helical" evidence="2">
    <location>
        <begin position="428"/>
        <end position="449"/>
    </location>
</feature>
<feature type="transmembrane region" description="Helical" evidence="2">
    <location>
        <begin position="199"/>
        <end position="224"/>
    </location>
</feature>
<evidence type="ECO:0000256" key="1">
    <source>
        <dbReference type="SAM" id="MobiDB-lite"/>
    </source>
</evidence>
<feature type="transmembrane region" description="Helical" evidence="2">
    <location>
        <begin position="170"/>
        <end position="193"/>
    </location>
</feature>
<dbReference type="PANTHER" id="PTHR30221">
    <property type="entry name" value="SMALL-CONDUCTANCE MECHANOSENSITIVE CHANNEL"/>
    <property type="match status" value="1"/>
</dbReference>
<proteinExistence type="predicted"/>
<dbReference type="PANTHER" id="PTHR30221:SF1">
    <property type="entry name" value="SMALL-CONDUCTANCE MECHANOSENSITIVE CHANNEL"/>
    <property type="match status" value="1"/>
</dbReference>
<feature type="transmembrane region" description="Helical" evidence="2">
    <location>
        <begin position="461"/>
        <end position="482"/>
    </location>
</feature>
<feature type="transmembrane region" description="Helical" evidence="2">
    <location>
        <begin position="258"/>
        <end position="279"/>
    </location>
</feature>
<feature type="transmembrane region" description="Helical" evidence="2">
    <location>
        <begin position="20"/>
        <end position="38"/>
    </location>
</feature>
<keyword evidence="4" id="KW-1185">Reference proteome</keyword>